<dbReference type="Proteomes" id="UP000007304">
    <property type="component" value="Unassembled WGS sequence"/>
</dbReference>
<name>H6BRB4_EXODN</name>
<protein>
    <submittedName>
        <fullName evidence="2">Uncharacterized protein</fullName>
    </submittedName>
</protein>
<dbReference type="GeneID" id="20307499"/>
<evidence type="ECO:0000313" key="3">
    <source>
        <dbReference type="Proteomes" id="UP000007304"/>
    </source>
</evidence>
<dbReference type="RefSeq" id="XP_009155156.1">
    <property type="nucleotide sequence ID" value="XM_009156908.1"/>
</dbReference>
<dbReference type="AlphaFoldDB" id="H6BRB4"/>
<accession>H6BRB4</accession>
<feature type="region of interest" description="Disordered" evidence="1">
    <location>
        <begin position="1"/>
        <end position="31"/>
    </location>
</feature>
<proteinExistence type="predicted"/>
<feature type="region of interest" description="Disordered" evidence="1">
    <location>
        <begin position="280"/>
        <end position="302"/>
    </location>
</feature>
<evidence type="ECO:0000256" key="1">
    <source>
        <dbReference type="SAM" id="MobiDB-lite"/>
    </source>
</evidence>
<reference evidence="2" key="1">
    <citation type="submission" date="2011-07" db="EMBL/GenBank/DDBJ databases">
        <title>The Genome Sequence of Exophiala (Wangiella) dermatitidis NIH/UT8656.</title>
        <authorList>
            <consortium name="The Broad Institute Genome Sequencing Platform"/>
            <person name="Cuomo C."/>
            <person name="Wang Z."/>
            <person name="Hunicke-Smith S."/>
            <person name="Szanislo P.J."/>
            <person name="Earl A."/>
            <person name="Young S.K."/>
            <person name="Zeng Q."/>
            <person name="Gargeya S."/>
            <person name="Fitzgerald M."/>
            <person name="Haas B."/>
            <person name="Abouelleil A."/>
            <person name="Alvarado L."/>
            <person name="Arachchi H.M."/>
            <person name="Berlin A."/>
            <person name="Brown A."/>
            <person name="Chapman S.B."/>
            <person name="Chen Z."/>
            <person name="Dunbar C."/>
            <person name="Freedman E."/>
            <person name="Gearin G."/>
            <person name="Gellesch M."/>
            <person name="Goldberg J."/>
            <person name="Griggs A."/>
            <person name="Gujja S."/>
            <person name="Heiman D."/>
            <person name="Howarth C."/>
            <person name="Larson L."/>
            <person name="Lui A."/>
            <person name="MacDonald P.J.P."/>
            <person name="Montmayeur A."/>
            <person name="Murphy C."/>
            <person name="Neiman D."/>
            <person name="Pearson M."/>
            <person name="Priest M."/>
            <person name="Roberts A."/>
            <person name="Saif S."/>
            <person name="Shea T."/>
            <person name="Shenoy N."/>
            <person name="Sisk P."/>
            <person name="Stolte C."/>
            <person name="Sykes S."/>
            <person name="Wortman J."/>
            <person name="Nusbaum C."/>
            <person name="Birren B."/>
        </authorList>
    </citation>
    <scope>NUCLEOTIDE SEQUENCE</scope>
    <source>
        <strain evidence="2">NIH/UT8656</strain>
    </source>
</reference>
<gene>
    <name evidence="2" type="ORF">HMPREF1120_02860</name>
</gene>
<sequence>MGGRSGPRSTDAPRGPKQINRCLVNSTSSPRRRRWPNFASLLHGHLLLRNLLVNVTRSHSLFAAGPALHYRQYCPKLATCAHQRLSLFPGRRHIYILAPLPCSSFPCLDHLPYFLSLIVARSQSHEFAELPLSPPFILHSSSARSYRCARHNILDLPSYQQRPADIRNEIVSIRRRSLDIASNILQSYPSLDYLERSRTSTANMRFTSAIAAIALLSTPAVLAQESSDATITVTSSYSTTLTVTKTLTYAFAHANTNVTTTSTTSSFQPTGWNVTSTVTESSSSSFNKTTLTPASSSSVSSETSAAPSIAQATGAASAQEINLAVAALAGLSAMIWGSL</sequence>
<keyword evidence="3" id="KW-1185">Reference proteome</keyword>
<organism evidence="2 3">
    <name type="scientific">Exophiala dermatitidis (strain ATCC 34100 / CBS 525.76 / NIH/UT8656)</name>
    <name type="common">Black yeast</name>
    <name type="synonym">Wangiella dermatitidis</name>
    <dbReference type="NCBI Taxonomy" id="858893"/>
    <lineage>
        <taxon>Eukaryota</taxon>
        <taxon>Fungi</taxon>
        <taxon>Dikarya</taxon>
        <taxon>Ascomycota</taxon>
        <taxon>Pezizomycotina</taxon>
        <taxon>Eurotiomycetes</taxon>
        <taxon>Chaetothyriomycetidae</taxon>
        <taxon>Chaetothyriales</taxon>
        <taxon>Herpotrichiellaceae</taxon>
        <taxon>Exophiala</taxon>
    </lineage>
</organism>
<dbReference type="EMBL" id="JH226131">
    <property type="protein sequence ID" value="EHY54695.1"/>
    <property type="molecule type" value="Genomic_DNA"/>
</dbReference>
<evidence type="ECO:0000313" key="2">
    <source>
        <dbReference type="EMBL" id="EHY54695.1"/>
    </source>
</evidence>
<dbReference type="InParanoid" id="H6BRB4"/>
<dbReference type="VEuPathDB" id="FungiDB:HMPREF1120_02860"/>
<dbReference type="HOGENOM" id="CLU_818987_0_0_1"/>